<dbReference type="Gene3D" id="1.10.150.130">
    <property type="match status" value="1"/>
</dbReference>
<feature type="domain" description="Tyr recombinase" evidence="5">
    <location>
        <begin position="105"/>
        <end position="271"/>
    </location>
</feature>
<evidence type="ECO:0000256" key="3">
    <source>
        <dbReference type="ARBA" id="ARBA00023172"/>
    </source>
</evidence>
<dbReference type="PANTHER" id="PTHR30349:SF41">
    <property type="entry name" value="INTEGRASE_RECOMBINASE PROTEIN MJ0367-RELATED"/>
    <property type="match status" value="1"/>
</dbReference>
<protein>
    <submittedName>
        <fullName evidence="7">Tyrosine-type recombinase/integrase</fullName>
    </submittedName>
</protein>
<keyword evidence="8" id="KW-1185">Reference proteome</keyword>
<proteinExistence type="inferred from homology"/>
<dbReference type="SUPFAM" id="SSF56349">
    <property type="entry name" value="DNA breaking-rejoining enzymes"/>
    <property type="match status" value="1"/>
</dbReference>
<evidence type="ECO:0000259" key="5">
    <source>
        <dbReference type="PROSITE" id="PS51898"/>
    </source>
</evidence>
<comment type="caution">
    <text evidence="7">The sequence shown here is derived from an EMBL/GenBank/DDBJ whole genome shotgun (WGS) entry which is preliminary data.</text>
</comment>
<evidence type="ECO:0000313" key="8">
    <source>
        <dbReference type="Proteomes" id="UP001168620"/>
    </source>
</evidence>
<dbReference type="InterPro" id="IPR002104">
    <property type="entry name" value="Integrase_catalytic"/>
</dbReference>
<reference evidence="7" key="1">
    <citation type="submission" date="2023-06" db="EMBL/GenBank/DDBJ databases">
        <title>Draft genome sequence of Nocardioides sp. SOB77.</title>
        <authorList>
            <person name="Zhang G."/>
        </authorList>
    </citation>
    <scope>NUCLEOTIDE SEQUENCE</scope>
    <source>
        <strain evidence="7">SOB77</strain>
    </source>
</reference>
<accession>A0ABT8FJB3</accession>
<dbReference type="InterPro" id="IPR013762">
    <property type="entry name" value="Integrase-like_cat_sf"/>
</dbReference>
<dbReference type="Pfam" id="PF00589">
    <property type="entry name" value="Phage_integrase"/>
    <property type="match status" value="1"/>
</dbReference>
<evidence type="ECO:0000313" key="7">
    <source>
        <dbReference type="EMBL" id="MDN4174763.1"/>
    </source>
</evidence>
<evidence type="ECO:0000256" key="4">
    <source>
        <dbReference type="PROSITE-ProRule" id="PRU01248"/>
    </source>
</evidence>
<dbReference type="PANTHER" id="PTHR30349">
    <property type="entry name" value="PHAGE INTEGRASE-RELATED"/>
    <property type="match status" value="1"/>
</dbReference>
<dbReference type="PROSITE" id="PS51898">
    <property type="entry name" value="TYR_RECOMBINASE"/>
    <property type="match status" value="1"/>
</dbReference>
<gene>
    <name evidence="7" type="ORF">QWY28_17510</name>
</gene>
<dbReference type="InterPro" id="IPR010998">
    <property type="entry name" value="Integrase_recombinase_N"/>
</dbReference>
<comment type="similarity">
    <text evidence="1">Belongs to the 'phage' integrase family.</text>
</comment>
<dbReference type="InterPro" id="IPR011010">
    <property type="entry name" value="DNA_brk_join_enz"/>
</dbReference>
<keyword evidence="2 4" id="KW-0238">DNA-binding</keyword>
<name>A0ABT8FJB3_9ACTN</name>
<dbReference type="Gene3D" id="1.10.443.10">
    <property type="entry name" value="Intergrase catalytic core"/>
    <property type="match status" value="1"/>
</dbReference>
<organism evidence="7 8">
    <name type="scientific">Nocardioides oceani</name>
    <dbReference type="NCBI Taxonomy" id="3058369"/>
    <lineage>
        <taxon>Bacteria</taxon>
        <taxon>Bacillati</taxon>
        <taxon>Actinomycetota</taxon>
        <taxon>Actinomycetes</taxon>
        <taxon>Propionibacteriales</taxon>
        <taxon>Nocardioidaceae</taxon>
        <taxon>Nocardioides</taxon>
    </lineage>
</organism>
<sequence length="275" mass="30075">MTAPPTFSTSGLDPMATLWLEHMTRERVPANTVKARLSVLRSVGNPGTATREEVEAWWATRSHLKETTRSANLAHLRSFYRWAARWDHRADDPTLRLDAPKIPTALPHPASRAEVMKLLDTLEGELRRAVALGAFGGMRVAEAAVADWADIDLESRRIRVHGKGQKERLIALSPTLYDAIGPPCPGDRGNIVTAGGEPYTPDVLQRKVNRAIKAADVDGTFHWLRHRAATVGLAATNGNLLAVARFLGHESVATTTRYAATSDEDLDVIAEAIAR</sequence>
<feature type="domain" description="Core-binding (CB)" evidence="6">
    <location>
        <begin position="10"/>
        <end position="84"/>
    </location>
</feature>
<dbReference type="RefSeq" id="WP_300953857.1">
    <property type="nucleotide sequence ID" value="NZ_JAUHJQ010000008.1"/>
</dbReference>
<keyword evidence="3" id="KW-0233">DNA recombination</keyword>
<dbReference type="Proteomes" id="UP001168620">
    <property type="component" value="Unassembled WGS sequence"/>
</dbReference>
<evidence type="ECO:0000256" key="2">
    <source>
        <dbReference type="ARBA" id="ARBA00023125"/>
    </source>
</evidence>
<dbReference type="CDD" id="cd00397">
    <property type="entry name" value="DNA_BRE_C"/>
    <property type="match status" value="1"/>
</dbReference>
<dbReference type="InterPro" id="IPR050090">
    <property type="entry name" value="Tyrosine_recombinase_XerCD"/>
</dbReference>
<evidence type="ECO:0000259" key="6">
    <source>
        <dbReference type="PROSITE" id="PS51900"/>
    </source>
</evidence>
<dbReference type="InterPro" id="IPR044068">
    <property type="entry name" value="CB"/>
</dbReference>
<evidence type="ECO:0000256" key="1">
    <source>
        <dbReference type="ARBA" id="ARBA00008857"/>
    </source>
</evidence>
<dbReference type="EMBL" id="JAUHJQ010000008">
    <property type="protein sequence ID" value="MDN4174763.1"/>
    <property type="molecule type" value="Genomic_DNA"/>
</dbReference>
<dbReference type="PROSITE" id="PS51900">
    <property type="entry name" value="CB"/>
    <property type="match status" value="1"/>
</dbReference>